<evidence type="ECO:0000313" key="3">
    <source>
        <dbReference type="Proteomes" id="UP000730482"/>
    </source>
</evidence>
<evidence type="ECO:0000259" key="1">
    <source>
        <dbReference type="Pfam" id="PF01814"/>
    </source>
</evidence>
<comment type="caution">
    <text evidence="2">The sequence shown here is derived from an EMBL/GenBank/DDBJ whole genome shotgun (WGS) entry which is preliminary data.</text>
</comment>
<dbReference type="Pfam" id="PF01814">
    <property type="entry name" value="Hemerythrin"/>
    <property type="match status" value="1"/>
</dbReference>
<accession>A0ABS5KND0</accession>
<evidence type="ECO:0000313" key="2">
    <source>
        <dbReference type="EMBL" id="MBS2547510.1"/>
    </source>
</evidence>
<dbReference type="Proteomes" id="UP000730482">
    <property type="component" value="Unassembled WGS sequence"/>
</dbReference>
<protein>
    <submittedName>
        <fullName evidence="2">Hemerythrin domain-containing protein</fullName>
    </submittedName>
</protein>
<reference evidence="2 3" key="1">
    <citation type="submission" date="2020-02" db="EMBL/GenBank/DDBJ databases">
        <title>Acidophilic actinobacteria isolated from forest soil.</title>
        <authorList>
            <person name="Golinska P."/>
        </authorList>
    </citation>
    <scope>NUCLEOTIDE SEQUENCE [LARGE SCALE GENOMIC DNA]</scope>
    <source>
        <strain evidence="2 3">NL8</strain>
    </source>
</reference>
<dbReference type="RefSeq" id="WP_212009096.1">
    <property type="nucleotide sequence ID" value="NZ_JAAFYZ010000029.1"/>
</dbReference>
<gene>
    <name evidence="2" type="ORF">KGQ19_11575</name>
</gene>
<dbReference type="Gene3D" id="1.20.120.520">
    <property type="entry name" value="nmb1532 protein domain like"/>
    <property type="match status" value="1"/>
</dbReference>
<dbReference type="InterPro" id="IPR012312">
    <property type="entry name" value="Hemerythrin-like"/>
</dbReference>
<dbReference type="PANTHER" id="PTHR35585">
    <property type="entry name" value="HHE DOMAIN PROTEIN (AFU_ORTHOLOGUE AFUA_4G00730)"/>
    <property type="match status" value="1"/>
</dbReference>
<dbReference type="EMBL" id="JAAFYZ010000029">
    <property type="protein sequence ID" value="MBS2547510.1"/>
    <property type="molecule type" value="Genomic_DNA"/>
</dbReference>
<name>A0ABS5KND0_9ACTN</name>
<dbReference type="PANTHER" id="PTHR35585:SF1">
    <property type="entry name" value="HHE DOMAIN PROTEIN (AFU_ORTHOLOGUE AFUA_4G00730)"/>
    <property type="match status" value="1"/>
</dbReference>
<keyword evidence="3" id="KW-1185">Reference proteome</keyword>
<sequence length="148" mass="17038">MNENAQDDVIAVLTHDHREVQALFDELDQTRETAGPKQRKELVDRTTIRIVRHSSVAEQFLYPTVRHSVDTGAELADRENREHAQIEQTLKELAEMRPDDEPFEATLRHLMELVNLHIVHEERTVFPRLQSVCTADDLLAMGRMMTAG</sequence>
<proteinExistence type="predicted"/>
<feature type="domain" description="Hemerythrin-like" evidence="1">
    <location>
        <begin position="9"/>
        <end position="129"/>
    </location>
</feature>
<organism evidence="2 3">
    <name type="scientific">Catenulispora pinistramenti</name>
    <dbReference type="NCBI Taxonomy" id="2705254"/>
    <lineage>
        <taxon>Bacteria</taxon>
        <taxon>Bacillati</taxon>
        <taxon>Actinomycetota</taxon>
        <taxon>Actinomycetes</taxon>
        <taxon>Catenulisporales</taxon>
        <taxon>Catenulisporaceae</taxon>
        <taxon>Catenulispora</taxon>
    </lineage>
</organism>